<feature type="domain" description="KIB1-4 beta-propeller" evidence="1">
    <location>
        <begin position="486"/>
        <end position="705"/>
    </location>
</feature>
<reference evidence="2" key="1">
    <citation type="submission" date="2022-04" db="EMBL/GenBank/DDBJ databases">
        <title>A functionally conserved STORR gene fusion in Papaver species that diverged 16.8 million years ago.</title>
        <authorList>
            <person name="Catania T."/>
        </authorList>
    </citation>
    <scope>NUCLEOTIDE SEQUENCE</scope>
    <source>
        <strain evidence="2">S-188037</strain>
    </source>
</reference>
<dbReference type="InterPro" id="IPR005174">
    <property type="entry name" value="KIB1-4_b-propeller"/>
</dbReference>
<dbReference type="AlphaFoldDB" id="A0AAD4X5A3"/>
<evidence type="ECO:0000313" key="3">
    <source>
        <dbReference type="Proteomes" id="UP001202328"/>
    </source>
</evidence>
<accession>A0AAD4X5A3</accession>
<feature type="domain" description="KIB1-4 beta-propeller" evidence="1">
    <location>
        <begin position="35"/>
        <end position="327"/>
    </location>
</feature>
<organism evidence="2 3">
    <name type="scientific">Papaver atlanticum</name>
    <dbReference type="NCBI Taxonomy" id="357466"/>
    <lineage>
        <taxon>Eukaryota</taxon>
        <taxon>Viridiplantae</taxon>
        <taxon>Streptophyta</taxon>
        <taxon>Embryophyta</taxon>
        <taxon>Tracheophyta</taxon>
        <taxon>Spermatophyta</taxon>
        <taxon>Magnoliopsida</taxon>
        <taxon>Ranunculales</taxon>
        <taxon>Papaveraceae</taxon>
        <taxon>Papaveroideae</taxon>
        <taxon>Papaver</taxon>
    </lineage>
</organism>
<dbReference type="PANTHER" id="PTHR33127">
    <property type="entry name" value="TRANSMEMBRANE PROTEIN"/>
    <property type="match status" value="1"/>
</dbReference>
<gene>
    <name evidence="2" type="ORF">MKW98_026577</name>
</gene>
<dbReference type="EMBL" id="JAJJMB010016078">
    <property type="protein sequence ID" value="KAI3849663.1"/>
    <property type="molecule type" value="Genomic_DNA"/>
</dbReference>
<dbReference type="PANTHER" id="PTHR33127:SF5">
    <property type="entry name" value="TRANSMEMBRANE PROTEIN"/>
    <property type="match status" value="1"/>
</dbReference>
<evidence type="ECO:0000313" key="2">
    <source>
        <dbReference type="EMBL" id="KAI3849663.1"/>
    </source>
</evidence>
<comment type="caution">
    <text evidence="2">The sequence shown here is derived from an EMBL/GenBank/DDBJ whole genome shotgun (WGS) entry which is preliminary data.</text>
</comment>
<evidence type="ECO:0000259" key="1">
    <source>
        <dbReference type="Pfam" id="PF03478"/>
    </source>
</evidence>
<protein>
    <recommendedName>
        <fullName evidence="1">KIB1-4 beta-propeller domain-containing protein</fullName>
    </recommendedName>
</protein>
<keyword evidence="3" id="KW-1185">Reference proteome</keyword>
<proteinExistence type="predicted"/>
<sequence>MEKSDQRSGRKSLPKPKVAPWLVFPHGKEGKFQTFYNISDENRACNKFIPELSRKRFWQRSSFQGWLVTVCDEEDDPTPNFSYGDCFLWNPVSMETIQLPSVLNWFIRDDHFTKDCVLSSPPRMNGSSSTEDDDNVGDGSIVAFLFGTRRGVGKDILVYCYPGDREWKTQKITDIYDLGDLHSMLYFKGKMYIMCAGDEHLEINMQHGSSEQDVDKILSVTKIEVSDDIRGYTVGGIFDTQTETYYVESFDEIFRIERIFLARGVYEYYVTNMVIAKLDFSSMSWVEVKSLDDHVLFLSHSSALCCSTKELGFSRGCVYFTQIEEMSFYKYDLEDKSLLLSLPCPDLPQPWLSPEWLMISTTFSRVDDKRRGTECGLGNNGDGGNSMKKMEKRTSINTTDEMKDTEEARPWVTLTDDLVWSISSYLSPLDYIHLRAVRRNYRSVIPSVNWRRFRPTRSLQIADSSPWLVFAKDNEAVYSFINPMHNDENYLMSIPELLKESTIRFSKDGWLLLSKGYHCLFFYNPFTKAIIKLPDLPDDTDYTFRGFSFSSLPTSSDCSVFAISNYKVDEVCIAFIKRGDETWTCGILDNVYLPPGKKDIVFEPTLNCPVFSEENGITWDILSMVPRPTCGFIYKSYLVELEGNLLSILLGHFGKWVRIFRLDMSAMVWVKVEDLGRHVVFISNTSCIATVAPTSRMENKIYFPRLQNEKVLFYSLDSGKYHSLDSKHDGKDYSNSTENLRCSWIEPNWSETRQPSFDWS</sequence>
<name>A0AAD4X5A3_9MAGN</name>
<dbReference type="Pfam" id="PF03478">
    <property type="entry name" value="Beta-prop_KIB1-4"/>
    <property type="match status" value="2"/>
</dbReference>
<dbReference type="Proteomes" id="UP001202328">
    <property type="component" value="Unassembled WGS sequence"/>
</dbReference>